<comment type="similarity">
    <text evidence="7">Belongs to the binding-protein-dependent transport system permease family.</text>
</comment>
<keyword evidence="6 7" id="KW-0472">Membrane</keyword>
<feature type="transmembrane region" description="Helical" evidence="7">
    <location>
        <begin position="136"/>
        <end position="166"/>
    </location>
</feature>
<keyword evidence="2 7" id="KW-0813">Transport</keyword>
<sequence>MAGFLIRRILQAIPVILGIILFSFIILHLAPGDAIDVMAGEAGTGDAAYMAQLREKYGLDQPLYVQLARYGVQIAQLDLGYSIRNNAPVRDLILQRVGPTLLLMSVSIVLSVAMGVLFGALAAVRRNTLLDDLISLVALLAYAMPIFWIGLMFIILFSVTLGILPSGGFYDVTQQNPGLLVRSLDVAHHLVLPALTLSLFYFAIYTRLMRASMLEVMSLDYVRTARAKGLGGAKVTVRHVVRNALLPIVTMLGMQTASLLGGAVVVETVFNWPGLGRLTYDAVFQRDYSLLIGILLMSSILVIIINILVDLTYSWLDPRIVAR</sequence>
<evidence type="ECO:0000256" key="5">
    <source>
        <dbReference type="ARBA" id="ARBA00022989"/>
    </source>
</evidence>
<evidence type="ECO:0000256" key="1">
    <source>
        <dbReference type="ARBA" id="ARBA00004651"/>
    </source>
</evidence>
<evidence type="ECO:0000256" key="6">
    <source>
        <dbReference type="ARBA" id="ARBA00023136"/>
    </source>
</evidence>
<evidence type="ECO:0000256" key="3">
    <source>
        <dbReference type="ARBA" id="ARBA00022475"/>
    </source>
</evidence>
<protein>
    <submittedName>
        <fullName evidence="9">ABC transporter permease</fullName>
    </submittedName>
</protein>
<feature type="transmembrane region" description="Helical" evidence="7">
    <location>
        <begin position="101"/>
        <end position="124"/>
    </location>
</feature>
<dbReference type="InterPro" id="IPR000515">
    <property type="entry name" value="MetI-like"/>
</dbReference>
<dbReference type="GO" id="GO:0005886">
    <property type="term" value="C:plasma membrane"/>
    <property type="evidence" value="ECO:0007669"/>
    <property type="project" value="UniProtKB-SubCell"/>
</dbReference>
<keyword evidence="5 7" id="KW-1133">Transmembrane helix</keyword>
<dbReference type="Gene3D" id="1.10.3720.10">
    <property type="entry name" value="MetI-like"/>
    <property type="match status" value="1"/>
</dbReference>
<gene>
    <name evidence="9" type="ORF">GCM10007301_41560</name>
</gene>
<dbReference type="InterPro" id="IPR035906">
    <property type="entry name" value="MetI-like_sf"/>
</dbReference>
<feature type="transmembrane region" description="Helical" evidence="7">
    <location>
        <begin position="186"/>
        <end position="204"/>
    </location>
</feature>
<name>A0A917C9H6_9HYPH</name>
<accession>A0A917C9H6</accession>
<dbReference type="Pfam" id="PF19300">
    <property type="entry name" value="BPD_transp_1_N"/>
    <property type="match status" value="1"/>
</dbReference>
<keyword evidence="4 7" id="KW-0812">Transmembrane</keyword>
<dbReference type="EMBL" id="BMCT01000007">
    <property type="protein sequence ID" value="GGF77304.1"/>
    <property type="molecule type" value="Genomic_DNA"/>
</dbReference>
<dbReference type="AlphaFoldDB" id="A0A917C9H6"/>
<evidence type="ECO:0000313" key="10">
    <source>
        <dbReference type="Proteomes" id="UP000606044"/>
    </source>
</evidence>
<dbReference type="GO" id="GO:0055085">
    <property type="term" value="P:transmembrane transport"/>
    <property type="evidence" value="ECO:0007669"/>
    <property type="project" value="InterPro"/>
</dbReference>
<dbReference type="PANTHER" id="PTHR43163:SF9">
    <property type="entry name" value="ABC TRANSPORTER PERMEASE PROTEIN"/>
    <property type="match status" value="1"/>
</dbReference>
<dbReference type="PROSITE" id="PS50928">
    <property type="entry name" value="ABC_TM1"/>
    <property type="match status" value="1"/>
</dbReference>
<dbReference type="Pfam" id="PF00528">
    <property type="entry name" value="BPD_transp_1"/>
    <property type="match status" value="1"/>
</dbReference>
<dbReference type="SUPFAM" id="SSF161098">
    <property type="entry name" value="MetI-like"/>
    <property type="match status" value="1"/>
</dbReference>
<evidence type="ECO:0000259" key="8">
    <source>
        <dbReference type="PROSITE" id="PS50928"/>
    </source>
</evidence>
<dbReference type="InterPro" id="IPR045621">
    <property type="entry name" value="BPD_transp_1_N"/>
</dbReference>
<evidence type="ECO:0000256" key="4">
    <source>
        <dbReference type="ARBA" id="ARBA00022692"/>
    </source>
</evidence>
<evidence type="ECO:0000256" key="2">
    <source>
        <dbReference type="ARBA" id="ARBA00022448"/>
    </source>
</evidence>
<dbReference type="Proteomes" id="UP000606044">
    <property type="component" value="Unassembled WGS sequence"/>
</dbReference>
<evidence type="ECO:0000256" key="7">
    <source>
        <dbReference type="RuleBase" id="RU363032"/>
    </source>
</evidence>
<dbReference type="CDD" id="cd06261">
    <property type="entry name" value="TM_PBP2"/>
    <property type="match status" value="1"/>
</dbReference>
<organism evidence="9 10">
    <name type="scientific">Azorhizobium oxalatiphilum</name>
    <dbReference type="NCBI Taxonomy" id="980631"/>
    <lineage>
        <taxon>Bacteria</taxon>
        <taxon>Pseudomonadati</taxon>
        <taxon>Pseudomonadota</taxon>
        <taxon>Alphaproteobacteria</taxon>
        <taxon>Hyphomicrobiales</taxon>
        <taxon>Xanthobacteraceae</taxon>
        <taxon>Azorhizobium</taxon>
    </lineage>
</organism>
<feature type="transmembrane region" description="Helical" evidence="7">
    <location>
        <begin position="12"/>
        <end position="30"/>
    </location>
</feature>
<keyword evidence="3" id="KW-1003">Cell membrane</keyword>
<feature type="domain" description="ABC transmembrane type-1" evidence="8">
    <location>
        <begin position="97"/>
        <end position="313"/>
    </location>
</feature>
<feature type="transmembrane region" description="Helical" evidence="7">
    <location>
        <begin position="290"/>
        <end position="309"/>
    </location>
</feature>
<feature type="transmembrane region" description="Helical" evidence="7">
    <location>
        <begin position="244"/>
        <end position="270"/>
    </location>
</feature>
<dbReference type="RefSeq" id="WP_244644577.1">
    <property type="nucleotide sequence ID" value="NZ_BMCT01000007.1"/>
</dbReference>
<comment type="subcellular location">
    <subcellularLocation>
        <location evidence="1 7">Cell membrane</location>
        <topology evidence="1 7">Multi-pass membrane protein</topology>
    </subcellularLocation>
</comment>
<comment type="caution">
    <text evidence="9">The sequence shown here is derived from an EMBL/GenBank/DDBJ whole genome shotgun (WGS) entry which is preliminary data.</text>
</comment>
<evidence type="ECO:0000313" key="9">
    <source>
        <dbReference type="EMBL" id="GGF77304.1"/>
    </source>
</evidence>
<dbReference type="PANTHER" id="PTHR43163">
    <property type="entry name" value="DIPEPTIDE TRANSPORT SYSTEM PERMEASE PROTEIN DPPB-RELATED"/>
    <property type="match status" value="1"/>
</dbReference>
<reference evidence="9" key="2">
    <citation type="submission" date="2020-09" db="EMBL/GenBank/DDBJ databases">
        <authorList>
            <person name="Sun Q."/>
            <person name="Sedlacek I."/>
        </authorList>
    </citation>
    <scope>NUCLEOTIDE SEQUENCE</scope>
    <source>
        <strain evidence="9">CCM 7897</strain>
    </source>
</reference>
<proteinExistence type="inferred from homology"/>
<reference evidence="9" key="1">
    <citation type="journal article" date="2014" name="Int. J. Syst. Evol. Microbiol.">
        <title>Complete genome sequence of Corynebacterium casei LMG S-19264T (=DSM 44701T), isolated from a smear-ripened cheese.</title>
        <authorList>
            <consortium name="US DOE Joint Genome Institute (JGI-PGF)"/>
            <person name="Walter F."/>
            <person name="Albersmeier A."/>
            <person name="Kalinowski J."/>
            <person name="Ruckert C."/>
        </authorList>
    </citation>
    <scope>NUCLEOTIDE SEQUENCE</scope>
    <source>
        <strain evidence="9">CCM 7897</strain>
    </source>
</reference>
<keyword evidence="10" id="KW-1185">Reference proteome</keyword>